<dbReference type="InterPro" id="IPR012337">
    <property type="entry name" value="RNaseH-like_sf"/>
</dbReference>
<dbReference type="InterPro" id="IPR002562">
    <property type="entry name" value="3'-5'_exonuclease_dom"/>
</dbReference>
<dbReference type="AlphaFoldDB" id="A0A2G9I5G2"/>
<dbReference type="FunFam" id="3.30.420.10:FF:000054">
    <property type="entry name" value="Werner Syndrome-like exonuclease"/>
    <property type="match status" value="1"/>
</dbReference>
<dbReference type="OrthoDB" id="1920326at2759"/>
<protein>
    <submittedName>
        <fullName evidence="4">DNA helicase</fullName>
        <ecNumber evidence="4">3.6.4.12</ecNumber>
    </submittedName>
</protein>
<proteinExistence type="predicted"/>
<comment type="caution">
    <text evidence="4">The sequence shown here is derived from an EMBL/GenBank/DDBJ whole genome shotgun (WGS) entry which is preliminary data.</text>
</comment>
<keyword evidence="5" id="KW-1185">Reference proteome</keyword>
<dbReference type="Gene3D" id="3.30.420.10">
    <property type="entry name" value="Ribonuclease H-like superfamily/Ribonuclease H"/>
    <property type="match status" value="1"/>
</dbReference>
<keyword evidence="1" id="KW-0540">Nuclease</keyword>
<dbReference type="EMBL" id="NKXS01000325">
    <property type="protein sequence ID" value="PIN25007.1"/>
    <property type="molecule type" value="Genomic_DNA"/>
</dbReference>
<dbReference type="PANTHER" id="PTHR13620">
    <property type="entry name" value="3-5 EXONUCLEASE"/>
    <property type="match status" value="1"/>
</dbReference>
<dbReference type="Pfam" id="PF01612">
    <property type="entry name" value="DNA_pol_A_exo1"/>
    <property type="match status" value="1"/>
</dbReference>
<dbReference type="SMART" id="SM00474">
    <property type="entry name" value="35EXOc"/>
    <property type="match status" value="1"/>
</dbReference>
<evidence type="ECO:0000256" key="1">
    <source>
        <dbReference type="ARBA" id="ARBA00022722"/>
    </source>
</evidence>
<keyword evidence="4" id="KW-0347">Helicase</keyword>
<reference evidence="5" key="1">
    <citation type="journal article" date="2018" name="Gigascience">
        <title>Genome assembly of the Pink Ipe (Handroanthus impetiginosus, Bignoniaceae), a highly valued, ecologically keystone Neotropical timber forest tree.</title>
        <authorList>
            <person name="Silva-Junior O.B."/>
            <person name="Grattapaglia D."/>
            <person name="Novaes E."/>
            <person name="Collevatti R.G."/>
        </authorList>
    </citation>
    <scope>NUCLEOTIDE SEQUENCE [LARGE SCALE GENOMIC DNA]</scope>
    <source>
        <strain evidence="5">cv. UFG-1</strain>
    </source>
</reference>
<dbReference type="EC" id="3.6.4.12" evidence="4"/>
<name>A0A2G9I5G2_9LAMI</name>
<evidence type="ECO:0000313" key="4">
    <source>
        <dbReference type="EMBL" id="PIN25007.1"/>
    </source>
</evidence>
<evidence type="ECO:0000259" key="3">
    <source>
        <dbReference type="SMART" id="SM00474"/>
    </source>
</evidence>
<dbReference type="InterPro" id="IPR051132">
    <property type="entry name" value="3-5_Exonuclease_domain"/>
</dbReference>
<keyword evidence="2 4" id="KW-0378">Hydrolase</keyword>
<organism evidence="4 5">
    <name type="scientific">Handroanthus impetiginosus</name>
    <dbReference type="NCBI Taxonomy" id="429701"/>
    <lineage>
        <taxon>Eukaryota</taxon>
        <taxon>Viridiplantae</taxon>
        <taxon>Streptophyta</taxon>
        <taxon>Embryophyta</taxon>
        <taxon>Tracheophyta</taxon>
        <taxon>Spermatophyta</taxon>
        <taxon>Magnoliopsida</taxon>
        <taxon>eudicotyledons</taxon>
        <taxon>Gunneridae</taxon>
        <taxon>Pentapetalae</taxon>
        <taxon>asterids</taxon>
        <taxon>lamiids</taxon>
        <taxon>Lamiales</taxon>
        <taxon>Bignoniaceae</taxon>
        <taxon>Crescentiina</taxon>
        <taxon>Tabebuia alliance</taxon>
        <taxon>Handroanthus</taxon>
    </lineage>
</organism>
<dbReference type="GO" id="GO:0003678">
    <property type="term" value="F:DNA helicase activity"/>
    <property type="evidence" value="ECO:0007669"/>
    <property type="project" value="UniProtKB-EC"/>
</dbReference>
<accession>A0A2G9I5G2</accession>
<keyword evidence="4" id="KW-0067">ATP-binding</keyword>
<evidence type="ECO:0000256" key="2">
    <source>
        <dbReference type="ARBA" id="ARBA00022801"/>
    </source>
</evidence>
<dbReference type="STRING" id="429701.A0A2G9I5G2"/>
<evidence type="ECO:0000313" key="5">
    <source>
        <dbReference type="Proteomes" id="UP000231279"/>
    </source>
</evidence>
<sequence>MKTKIRKYEVAVNSHELYGVFVDDEEIETLVTCYPTSVNDWINNTEALNECRLHRLIVGLDVEWRPTFKANSIQPLATLQLCVGKSCLIFQIIHAKRIPSQLKKFLGDPDYTFVGVGIENDVRKLRNDYGLKVADTRDLRSWAAKELDRKELGRSSLKVLAGEVLGEDLAKPTNITLSSWDNRSLTKAQVSYACLDAYFSFEIGRQLSAWY</sequence>
<dbReference type="GO" id="GO:0003676">
    <property type="term" value="F:nucleic acid binding"/>
    <property type="evidence" value="ECO:0007669"/>
    <property type="project" value="InterPro"/>
</dbReference>
<dbReference type="CDD" id="cd06141">
    <property type="entry name" value="WRN_exo"/>
    <property type="match status" value="1"/>
</dbReference>
<dbReference type="GO" id="GO:0006139">
    <property type="term" value="P:nucleobase-containing compound metabolic process"/>
    <property type="evidence" value="ECO:0007669"/>
    <property type="project" value="InterPro"/>
</dbReference>
<dbReference type="InterPro" id="IPR036397">
    <property type="entry name" value="RNaseH_sf"/>
</dbReference>
<dbReference type="GO" id="GO:0005634">
    <property type="term" value="C:nucleus"/>
    <property type="evidence" value="ECO:0007669"/>
    <property type="project" value="TreeGrafter"/>
</dbReference>
<gene>
    <name evidence="4" type="ORF">CDL12_02269</name>
</gene>
<dbReference type="GO" id="GO:0008408">
    <property type="term" value="F:3'-5' exonuclease activity"/>
    <property type="evidence" value="ECO:0007669"/>
    <property type="project" value="InterPro"/>
</dbReference>
<dbReference type="SUPFAM" id="SSF53098">
    <property type="entry name" value="Ribonuclease H-like"/>
    <property type="match status" value="1"/>
</dbReference>
<dbReference type="Proteomes" id="UP000231279">
    <property type="component" value="Unassembled WGS sequence"/>
</dbReference>
<dbReference type="GO" id="GO:0005737">
    <property type="term" value="C:cytoplasm"/>
    <property type="evidence" value="ECO:0007669"/>
    <property type="project" value="TreeGrafter"/>
</dbReference>
<dbReference type="PANTHER" id="PTHR13620:SF99">
    <property type="entry name" value="WERNER SYNDROME-LIKE EXONUCLEASE"/>
    <property type="match status" value="1"/>
</dbReference>
<keyword evidence="4" id="KW-0547">Nucleotide-binding</keyword>
<feature type="domain" description="3'-5' exonuclease" evidence="3">
    <location>
        <begin position="35"/>
        <end position="208"/>
    </location>
</feature>